<dbReference type="EMBL" id="JBHTBR010000005">
    <property type="protein sequence ID" value="MFC7292621.1"/>
    <property type="molecule type" value="Genomic_DNA"/>
</dbReference>
<keyword evidence="1" id="KW-0732">Signal</keyword>
<reference evidence="4" key="1">
    <citation type="journal article" date="2019" name="Int. J. Syst. Evol. Microbiol.">
        <title>The Global Catalogue of Microorganisms (GCM) 10K type strain sequencing project: providing services to taxonomists for standard genome sequencing and annotation.</title>
        <authorList>
            <consortium name="The Broad Institute Genomics Platform"/>
            <consortium name="The Broad Institute Genome Sequencing Center for Infectious Disease"/>
            <person name="Wu L."/>
            <person name="Ma J."/>
        </authorList>
    </citation>
    <scope>NUCLEOTIDE SEQUENCE [LARGE SCALE GENOMIC DNA]</scope>
    <source>
        <strain evidence="4">CCUG 51308</strain>
    </source>
</reference>
<proteinExistence type="predicted"/>
<dbReference type="Gene3D" id="2.60.120.560">
    <property type="entry name" value="Exo-inulinase, domain 1"/>
    <property type="match status" value="1"/>
</dbReference>
<protein>
    <submittedName>
        <fullName evidence="3">DUF1080 domain-containing protein</fullName>
    </submittedName>
</protein>
<sequence>MSKLFKMSFWQRFAVAGAPLVCATALSACVSAHSQEAHNVMERTAAPEACEAEQLGEDAQATGYRDTPLVPGTKWRVHDIDRPKPEVVGARAVSAAPPSDAIILLGDDMSAWRSVAGGDVDWSVSQGVATIPDDLQDDGQKKPDHKNSTIQTKQEFGDVQLHVEWRAPPERKSNSQWRGNSGIIFMGRYEVQVLDSHCNDTYADGQAASLYGWKPPLVNASVPAGQWQSYDIVFEAPRWNDAGELMKKARATVFHNGVLVQNAQPFLGKAAWRAVSNYDEVHGPKAPLHIQDHDSAVSFRNIWIRELNLKANN</sequence>
<gene>
    <name evidence="3" type="ORF">ACFQS8_13400</name>
</gene>
<dbReference type="PROSITE" id="PS51257">
    <property type="entry name" value="PROKAR_LIPOPROTEIN"/>
    <property type="match status" value="1"/>
</dbReference>
<keyword evidence="4" id="KW-1185">Reference proteome</keyword>
<evidence type="ECO:0000256" key="1">
    <source>
        <dbReference type="SAM" id="SignalP"/>
    </source>
</evidence>
<organism evidence="3 4">
    <name type="scientific">Hirschia litorea</name>
    <dbReference type="NCBI Taxonomy" id="1199156"/>
    <lineage>
        <taxon>Bacteria</taxon>
        <taxon>Pseudomonadati</taxon>
        <taxon>Pseudomonadota</taxon>
        <taxon>Alphaproteobacteria</taxon>
        <taxon>Hyphomonadales</taxon>
        <taxon>Hyphomonadaceae</taxon>
        <taxon>Hirschia</taxon>
    </lineage>
</organism>
<dbReference type="RefSeq" id="WP_382168196.1">
    <property type="nucleotide sequence ID" value="NZ_JBHTBR010000005.1"/>
</dbReference>
<comment type="caution">
    <text evidence="3">The sequence shown here is derived from an EMBL/GenBank/DDBJ whole genome shotgun (WGS) entry which is preliminary data.</text>
</comment>
<evidence type="ECO:0000259" key="2">
    <source>
        <dbReference type="Pfam" id="PF06439"/>
    </source>
</evidence>
<evidence type="ECO:0000313" key="3">
    <source>
        <dbReference type="EMBL" id="MFC7292621.1"/>
    </source>
</evidence>
<name>A0ABW2IP57_9PROT</name>
<accession>A0ABW2IP57</accession>
<feature type="domain" description="3-keto-alpha-glucoside-1,2-lyase/3-keto-2-hydroxy-glucal hydratase" evidence="2">
    <location>
        <begin position="106"/>
        <end position="305"/>
    </location>
</feature>
<dbReference type="InterPro" id="IPR010496">
    <property type="entry name" value="AL/BT2_dom"/>
</dbReference>
<dbReference type="Pfam" id="PF06439">
    <property type="entry name" value="3keto-disac_hyd"/>
    <property type="match status" value="1"/>
</dbReference>
<feature type="signal peptide" evidence="1">
    <location>
        <begin position="1"/>
        <end position="27"/>
    </location>
</feature>
<feature type="chain" id="PRO_5046753877" evidence="1">
    <location>
        <begin position="28"/>
        <end position="313"/>
    </location>
</feature>
<evidence type="ECO:0000313" key="4">
    <source>
        <dbReference type="Proteomes" id="UP001596492"/>
    </source>
</evidence>
<dbReference type="Proteomes" id="UP001596492">
    <property type="component" value="Unassembled WGS sequence"/>
</dbReference>